<evidence type="ECO:0000256" key="5">
    <source>
        <dbReference type="HAMAP-Rule" id="MF_00378"/>
    </source>
</evidence>
<comment type="function">
    <text evidence="5">Bidirectionally degrades single-stranded DNA into large acid-insoluble oligonucleotides, which are then degraded further into small acid-soluble oligonucleotides.</text>
</comment>
<dbReference type="Pfam" id="PF13742">
    <property type="entry name" value="tRNA_anti_2"/>
    <property type="match status" value="1"/>
</dbReference>
<comment type="subunit">
    <text evidence="5">Heterooligomer composed of large and small subunits.</text>
</comment>
<dbReference type="PANTHER" id="PTHR30008">
    <property type="entry name" value="EXODEOXYRIBONUCLEASE 7 LARGE SUBUNIT"/>
    <property type="match status" value="1"/>
</dbReference>
<evidence type="ECO:0000256" key="6">
    <source>
        <dbReference type="RuleBase" id="RU004355"/>
    </source>
</evidence>
<feature type="domain" description="Exonuclease VII large subunit C-terminal" evidence="7">
    <location>
        <begin position="127"/>
        <end position="444"/>
    </location>
</feature>
<keyword evidence="4 5" id="KW-0269">Exonuclease</keyword>
<reference evidence="9 10" key="1">
    <citation type="submission" date="2021-03" db="EMBL/GenBank/DDBJ databases">
        <title>Genomic and phenotypic characterization of Chloracidobacterium isolates provides evidence for multiple species.</title>
        <authorList>
            <person name="Saini M.K."/>
            <person name="Costas A.M.G."/>
            <person name="Tank M."/>
            <person name="Bryant D.A."/>
        </authorList>
    </citation>
    <scope>NUCLEOTIDE SEQUENCE [LARGE SCALE GENOMIC DNA]</scope>
    <source>
        <strain evidence="9 10">BV2-C</strain>
    </source>
</reference>
<dbReference type="InterPro" id="IPR025824">
    <property type="entry name" value="OB-fold_nuc-bd_dom"/>
</dbReference>
<keyword evidence="10" id="KW-1185">Reference proteome</keyword>
<dbReference type="NCBIfam" id="TIGR00237">
    <property type="entry name" value="xseA"/>
    <property type="match status" value="1"/>
</dbReference>
<feature type="domain" description="OB-fold nucleic acid binding" evidence="8">
    <location>
        <begin position="11"/>
        <end position="103"/>
    </location>
</feature>
<dbReference type="InterPro" id="IPR020579">
    <property type="entry name" value="Exonuc_VII_lsu_C"/>
</dbReference>
<evidence type="ECO:0000259" key="8">
    <source>
        <dbReference type="Pfam" id="PF13742"/>
    </source>
</evidence>
<gene>
    <name evidence="5" type="primary">xseA</name>
    <name evidence="9" type="ORF">J8C06_03765</name>
</gene>
<evidence type="ECO:0000313" key="9">
    <source>
        <dbReference type="EMBL" id="QUW03565.1"/>
    </source>
</evidence>
<dbReference type="CDD" id="cd04489">
    <property type="entry name" value="ExoVII_LU_OBF"/>
    <property type="match status" value="1"/>
</dbReference>
<dbReference type="Proteomes" id="UP000676506">
    <property type="component" value="Chromosome 1"/>
</dbReference>
<name>A0ABX8BCM9_9BACT</name>
<comment type="subcellular location">
    <subcellularLocation>
        <location evidence="5 6">Cytoplasm</location>
    </subcellularLocation>
</comment>
<accession>A0ABX8BCM9</accession>
<dbReference type="InterPro" id="IPR003753">
    <property type="entry name" value="Exonuc_VII_L"/>
</dbReference>
<evidence type="ECO:0000313" key="10">
    <source>
        <dbReference type="Proteomes" id="UP000676506"/>
    </source>
</evidence>
<dbReference type="HAMAP" id="MF_00378">
    <property type="entry name" value="Exonuc_7_L"/>
    <property type="match status" value="1"/>
</dbReference>
<keyword evidence="2 5" id="KW-0540">Nuclease</keyword>
<protein>
    <recommendedName>
        <fullName evidence="5">Exodeoxyribonuclease 7 large subunit</fullName>
        <ecNumber evidence="5">3.1.11.6</ecNumber>
    </recommendedName>
    <alternativeName>
        <fullName evidence="5">Exodeoxyribonuclease VII large subunit</fullName>
        <shortName evidence="5">Exonuclease VII large subunit</shortName>
    </alternativeName>
</protein>
<sequence length="463" mass="50966">MQNVLEPPPPLTVSALTAQIRRQLEREFGEVTVEGELSNFVAHTSGHWYFTLKDAQAQIRCACWKGTNYRIRFRPQNGQHVVCRGRITVYAPKGEYQLTVEAMSPVGVGAQQMAFEQLKAKLNLEGLFAPERKRPLPLIPRRIGIVTSSTGAALHDILNVLRRRNDGVSVLLYPAPVEGVEAAPHIAAGVRWFSEHNDSGFPVDVLIVGRGGGSAESLWAFNTEEVARAIAASRIPVISAVGHEIDVTIADFVADLRAPTPSAAAEMVAARRGDVLAHVNARASALAKSMRIRWLQARNRTESLAHHPAFADTQARLRDTVQQCDELTLALQLAIQGKLRLASSRLEQHAGRLHRYPWETTLQVSRQVVDRQVGALVNAARLRMTREQHRLGRALARLEALSPLRVLARGYAVAQHPDGRIVRSVDDVQPGQPLRIRLADGYLHGRVESVGSLPDAEDAPLRP</sequence>
<comment type="similarity">
    <text evidence="5 6">Belongs to the XseA family.</text>
</comment>
<evidence type="ECO:0000259" key="7">
    <source>
        <dbReference type="Pfam" id="PF02601"/>
    </source>
</evidence>
<keyword evidence="3 5" id="KW-0378">Hydrolase</keyword>
<dbReference type="Pfam" id="PF02601">
    <property type="entry name" value="Exonuc_VII_L"/>
    <property type="match status" value="1"/>
</dbReference>
<proteinExistence type="inferred from homology"/>
<evidence type="ECO:0000256" key="3">
    <source>
        <dbReference type="ARBA" id="ARBA00022801"/>
    </source>
</evidence>
<dbReference type="PANTHER" id="PTHR30008:SF0">
    <property type="entry name" value="EXODEOXYRIBONUCLEASE 7 LARGE SUBUNIT"/>
    <property type="match status" value="1"/>
</dbReference>
<dbReference type="EMBL" id="CP072648">
    <property type="protein sequence ID" value="QUW03565.1"/>
    <property type="molecule type" value="Genomic_DNA"/>
</dbReference>
<evidence type="ECO:0000256" key="1">
    <source>
        <dbReference type="ARBA" id="ARBA00022490"/>
    </source>
</evidence>
<dbReference type="EC" id="3.1.11.6" evidence="5"/>
<evidence type="ECO:0000256" key="2">
    <source>
        <dbReference type="ARBA" id="ARBA00022722"/>
    </source>
</evidence>
<dbReference type="GO" id="GO:0008855">
    <property type="term" value="F:exodeoxyribonuclease VII activity"/>
    <property type="evidence" value="ECO:0007669"/>
    <property type="project" value="UniProtKB-EC"/>
</dbReference>
<dbReference type="RefSeq" id="WP_211429455.1">
    <property type="nucleotide sequence ID" value="NZ_CP072648.1"/>
</dbReference>
<keyword evidence="1 5" id="KW-0963">Cytoplasm</keyword>
<organism evidence="9 10">
    <name type="scientific">Chloracidobacterium validum</name>
    <dbReference type="NCBI Taxonomy" id="2821543"/>
    <lineage>
        <taxon>Bacteria</taxon>
        <taxon>Pseudomonadati</taxon>
        <taxon>Acidobacteriota</taxon>
        <taxon>Terriglobia</taxon>
        <taxon>Terriglobales</taxon>
        <taxon>Acidobacteriaceae</taxon>
        <taxon>Chloracidobacterium</taxon>
    </lineage>
</organism>
<comment type="catalytic activity">
    <reaction evidence="5 6">
        <text>Exonucleolytic cleavage in either 5'- to 3'- or 3'- to 5'-direction to yield nucleoside 5'-phosphates.</text>
        <dbReference type="EC" id="3.1.11.6"/>
    </reaction>
</comment>
<evidence type="ECO:0000256" key="4">
    <source>
        <dbReference type="ARBA" id="ARBA00022839"/>
    </source>
</evidence>